<protein>
    <recommendedName>
        <fullName evidence="2">MurNAc-LAA domain-containing protein</fullName>
    </recommendedName>
</protein>
<evidence type="ECO:0000259" key="2">
    <source>
        <dbReference type="SMART" id="SM00646"/>
    </source>
</evidence>
<keyword evidence="1" id="KW-0378">Hydrolase</keyword>
<comment type="caution">
    <text evidence="3">The sequence shown here is derived from an EMBL/GenBank/DDBJ whole genome shotgun (WGS) entry which is preliminary data.</text>
</comment>
<dbReference type="Proteomes" id="UP000077271">
    <property type="component" value="Unassembled WGS sequence"/>
</dbReference>
<dbReference type="OrthoDB" id="9763643at2"/>
<proteinExistence type="predicted"/>
<feature type="domain" description="MurNAc-LAA" evidence="2">
    <location>
        <begin position="68"/>
        <end position="168"/>
    </location>
</feature>
<dbReference type="EMBL" id="LQWZ01000012">
    <property type="protein sequence ID" value="OAH57747.1"/>
    <property type="molecule type" value="Genomic_DNA"/>
</dbReference>
<evidence type="ECO:0000313" key="4">
    <source>
        <dbReference type="Proteomes" id="UP000077271"/>
    </source>
</evidence>
<sequence>MSKDIIEVDIDPGHGGKDPGAVSNGLQEKDVVLDIAKKTADYLMKNYSNVKINLTRTTDVYHAPEAKVRIANAHKAACLVSIHLNSLYPDSNGFETFRQQGVTGETVTFQKAAHDEIMSFLKHYGIRDRGIKQQNLAALRVSNMPVVLTENLFVSNLTSSAIVEQEVKG</sequence>
<reference evidence="3 4" key="1">
    <citation type="submission" date="2016-01" db="EMBL/GenBank/DDBJ databases">
        <title>Investigation of taxonomic status of Bacillus aminovorans.</title>
        <authorList>
            <person name="Verma A."/>
            <person name="Pal Y."/>
            <person name="Krishnamurthi S."/>
        </authorList>
    </citation>
    <scope>NUCLEOTIDE SEQUENCE [LARGE SCALE GENOMIC DNA]</scope>
    <source>
        <strain evidence="3 4">DSM 4337</strain>
    </source>
</reference>
<accession>A0A177KX44</accession>
<dbReference type="GO" id="GO:0008745">
    <property type="term" value="F:N-acetylmuramoyl-L-alanine amidase activity"/>
    <property type="evidence" value="ECO:0007669"/>
    <property type="project" value="InterPro"/>
</dbReference>
<dbReference type="PANTHER" id="PTHR30404:SF0">
    <property type="entry name" value="N-ACETYLMURAMOYL-L-ALANINE AMIDASE AMIC"/>
    <property type="match status" value="1"/>
</dbReference>
<organism evidence="3 4">
    <name type="scientific">Domibacillus aminovorans</name>
    <dbReference type="NCBI Taxonomy" id="29332"/>
    <lineage>
        <taxon>Bacteria</taxon>
        <taxon>Bacillati</taxon>
        <taxon>Bacillota</taxon>
        <taxon>Bacilli</taxon>
        <taxon>Bacillales</taxon>
        <taxon>Bacillaceae</taxon>
        <taxon>Domibacillus</taxon>
    </lineage>
</organism>
<dbReference type="InterPro" id="IPR050695">
    <property type="entry name" value="N-acetylmuramoyl_amidase_3"/>
</dbReference>
<dbReference type="Gene3D" id="3.40.630.40">
    <property type="entry name" value="Zn-dependent exopeptidases"/>
    <property type="match status" value="1"/>
</dbReference>
<dbReference type="AlphaFoldDB" id="A0A177KX44"/>
<dbReference type="SMART" id="SM00646">
    <property type="entry name" value="Ami_3"/>
    <property type="match status" value="1"/>
</dbReference>
<dbReference type="PANTHER" id="PTHR30404">
    <property type="entry name" value="N-ACETYLMURAMOYL-L-ALANINE AMIDASE"/>
    <property type="match status" value="1"/>
</dbReference>
<evidence type="ECO:0000256" key="1">
    <source>
        <dbReference type="ARBA" id="ARBA00022801"/>
    </source>
</evidence>
<gene>
    <name evidence="3" type="ORF">AWH48_01630</name>
</gene>
<dbReference type="InterPro" id="IPR002508">
    <property type="entry name" value="MurNAc-LAA_cat"/>
</dbReference>
<dbReference type="RefSeq" id="WP_063974718.1">
    <property type="nucleotide sequence ID" value="NZ_LQWZ01000012.1"/>
</dbReference>
<dbReference type="Pfam" id="PF01520">
    <property type="entry name" value="Amidase_3"/>
    <property type="match status" value="1"/>
</dbReference>
<dbReference type="GO" id="GO:0030288">
    <property type="term" value="C:outer membrane-bounded periplasmic space"/>
    <property type="evidence" value="ECO:0007669"/>
    <property type="project" value="TreeGrafter"/>
</dbReference>
<name>A0A177KX44_9BACI</name>
<dbReference type="GO" id="GO:0009253">
    <property type="term" value="P:peptidoglycan catabolic process"/>
    <property type="evidence" value="ECO:0007669"/>
    <property type="project" value="InterPro"/>
</dbReference>
<dbReference type="SUPFAM" id="SSF53187">
    <property type="entry name" value="Zn-dependent exopeptidases"/>
    <property type="match status" value="1"/>
</dbReference>
<dbReference type="CDD" id="cd02696">
    <property type="entry name" value="MurNAc-LAA"/>
    <property type="match status" value="1"/>
</dbReference>
<evidence type="ECO:0000313" key="3">
    <source>
        <dbReference type="EMBL" id="OAH57747.1"/>
    </source>
</evidence>